<dbReference type="RefSeq" id="WP_377095893.1">
    <property type="nucleotide sequence ID" value="NZ_JBHSJM010000001.1"/>
</dbReference>
<dbReference type="SUPFAM" id="SSF53649">
    <property type="entry name" value="Alkaline phosphatase-like"/>
    <property type="match status" value="1"/>
</dbReference>
<keyword evidence="9" id="KW-1185">Reference proteome</keyword>
<dbReference type="PANTHER" id="PTHR42693:SF53">
    <property type="entry name" value="ENDO-4-O-SULFATASE"/>
    <property type="match status" value="1"/>
</dbReference>
<comment type="similarity">
    <text evidence="1">Belongs to the sulfatase family.</text>
</comment>
<keyword evidence="2" id="KW-0479">Metal-binding</keyword>
<evidence type="ECO:0000313" key="9">
    <source>
        <dbReference type="Proteomes" id="UP001597297"/>
    </source>
</evidence>
<feature type="domain" description="Sulfatase N-terminal" evidence="7">
    <location>
        <begin position="29"/>
        <end position="377"/>
    </location>
</feature>
<dbReference type="InterPro" id="IPR024607">
    <property type="entry name" value="Sulfatase_CS"/>
</dbReference>
<feature type="signal peptide" evidence="6">
    <location>
        <begin position="1"/>
        <end position="25"/>
    </location>
</feature>
<dbReference type="InterPro" id="IPR050738">
    <property type="entry name" value="Sulfatase"/>
</dbReference>
<proteinExistence type="inferred from homology"/>
<dbReference type="InterPro" id="IPR017850">
    <property type="entry name" value="Alkaline_phosphatase_core_sf"/>
</dbReference>
<name>A0ABW5E141_9BACT</name>
<keyword evidence="3" id="KW-0378">Hydrolase</keyword>
<dbReference type="Gene3D" id="3.40.720.10">
    <property type="entry name" value="Alkaline Phosphatase, subunit A"/>
    <property type="match status" value="1"/>
</dbReference>
<evidence type="ECO:0000256" key="1">
    <source>
        <dbReference type="ARBA" id="ARBA00008779"/>
    </source>
</evidence>
<feature type="region of interest" description="Disordered" evidence="5">
    <location>
        <begin position="147"/>
        <end position="166"/>
    </location>
</feature>
<dbReference type="InterPro" id="IPR000917">
    <property type="entry name" value="Sulfatase_N"/>
</dbReference>
<evidence type="ECO:0000256" key="4">
    <source>
        <dbReference type="ARBA" id="ARBA00022837"/>
    </source>
</evidence>
<evidence type="ECO:0000256" key="6">
    <source>
        <dbReference type="SAM" id="SignalP"/>
    </source>
</evidence>
<feature type="chain" id="PRO_5046833745" evidence="6">
    <location>
        <begin position="26"/>
        <end position="513"/>
    </location>
</feature>
<dbReference type="PANTHER" id="PTHR42693">
    <property type="entry name" value="ARYLSULFATASE FAMILY MEMBER"/>
    <property type="match status" value="1"/>
</dbReference>
<keyword evidence="6" id="KW-0732">Signal</keyword>
<accession>A0ABW5E141</accession>
<comment type="caution">
    <text evidence="8">The sequence shown here is derived from an EMBL/GenBank/DDBJ whole genome shotgun (WGS) entry which is preliminary data.</text>
</comment>
<dbReference type="CDD" id="cd16143">
    <property type="entry name" value="ARS_like"/>
    <property type="match status" value="1"/>
</dbReference>
<evidence type="ECO:0000256" key="5">
    <source>
        <dbReference type="SAM" id="MobiDB-lite"/>
    </source>
</evidence>
<reference evidence="9" key="1">
    <citation type="journal article" date="2019" name="Int. J. Syst. Evol. Microbiol.">
        <title>The Global Catalogue of Microorganisms (GCM) 10K type strain sequencing project: providing services to taxonomists for standard genome sequencing and annotation.</title>
        <authorList>
            <consortium name="The Broad Institute Genomics Platform"/>
            <consortium name="The Broad Institute Genome Sequencing Center for Infectious Disease"/>
            <person name="Wu L."/>
            <person name="Ma J."/>
        </authorList>
    </citation>
    <scope>NUCLEOTIDE SEQUENCE [LARGE SCALE GENOMIC DNA]</scope>
    <source>
        <strain evidence="9">JCM 16545</strain>
    </source>
</reference>
<dbReference type="PROSITE" id="PS00523">
    <property type="entry name" value="SULFATASE_1"/>
    <property type="match status" value="1"/>
</dbReference>
<protein>
    <submittedName>
        <fullName evidence="8">Sulfatase-like hydrolase/transferase</fullName>
    </submittedName>
</protein>
<evidence type="ECO:0000313" key="8">
    <source>
        <dbReference type="EMBL" id="MFD2275075.1"/>
    </source>
</evidence>
<organism evidence="8 9">
    <name type="scientific">Rubritalea spongiae</name>
    <dbReference type="NCBI Taxonomy" id="430797"/>
    <lineage>
        <taxon>Bacteria</taxon>
        <taxon>Pseudomonadati</taxon>
        <taxon>Verrucomicrobiota</taxon>
        <taxon>Verrucomicrobiia</taxon>
        <taxon>Verrucomicrobiales</taxon>
        <taxon>Rubritaleaceae</taxon>
        <taxon>Rubritalea</taxon>
    </lineage>
</organism>
<dbReference type="PROSITE" id="PS00149">
    <property type="entry name" value="SULFATASE_2"/>
    <property type="match status" value="1"/>
</dbReference>
<sequence>MDMTHTLRTLRNLCLVTCLVNSLHAATKPNIIYILADDMGYGDVQCLNPERGMIPTPHMDRLAKEGMIFTDAHSSSSVCTPTRYSVLTGRYNWRTQLQSGVLWGFSKPLISENRLTVPGLLKKAGYKTAMVGKWHLGMELPTIDGKTPIDGPKDTRSPQKTNVDWSGEIKNGPVDVGFDYLYGISASLDMAPYIWIENDRFVGAVDNERPRKPAPGFVKNQVLPEIGRKTVEYIGKQDSSKPFFIYVPLTSPHTPIIPNEEWRGKSGLGIYGDFMMETDHIVGQIMAAVDASEFAENTMIIVTADNGCSPAAKIEALEKQGHFPSAQFRGNKADIYEGGHRVPFIVRWPKGVKAGSQSDDLICLTDLMATSAELSGVSMPEDAGEDSVSFAPALKGEAIKSTRKGVVHHSISGHFSYRQGNWKLLLSKGSGGWSKPREASMAGDAEAPEGQLFDLEADPGEQKNLYQQKPEVVEKLIAQLKEDIANGRSTTGPKLENDIPVGQIKLWKGNVVK</sequence>
<dbReference type="EMBL" id="JBHUJC010000001">
    <property type="protein sequence ID" value="MFD2275075.1"/>
    <property type="molecule type" value="Genomic_DNA"/>
</dbReference>
<gene>
    <name evidence="8" type="ORF">ACFSQZ_01210</name>
</gene>
<evidence type="ECO:0000256" key="3">
    <source>
        <dbReference type="ARBA" id="ARBA00022801"/>
    </source>
</evidence>
<evidence type="ECO:0000259" key="7">
    <source>
        <dbReference type="Pfam" id="PF00884"/>
    </source>
</evidence>
<dbReference type="Proteomes" id="UP001597297">
    <property type="component" value="Unassembled WGS sequence"/>
</dbReference>
<dbReference type="Gene3D" id="3.30.1120.10">
    <property type="match status" value="1"/>
</dbReference>
<evidence type="ECO:0000256" key="2">
    <source>
        <dbReference type="ARBA" id="ARBA00022723"/>
    </source>
</evidence>
<dbReference type="Pfam" id="PF00884">
    <property type="entry name" value="Sulfatase"/>
    <property type="match status" value="1"/>
</dbReference>
<keyword evidence="4" id="KW-0106">Calcium</keyword>